<reference evidence="1" key="1">
    <citation type="submission" date="2014-07" db="EMBL/GenBank/DDBJ databases">
        <authorList>
            <person name="Hornung V.Bastian."/>
        </authorList>
    </citation>
    <scope>NUCLEOTIDE SEQUENCE</scope>
    <source>
        <strain evidence="1">PCE-S</strain>
    </source>
</reference>
<evidence type="ECO:0000313" key="2">
    <source>
        <dbReference type="EMBL" id="KTE93776.1"/>
    </source>
</evidence>
<dbReference type="Proteomes" id="UP000054623">
    <property type="component" value="Unassembled WGS sequence"/>
</dbReference>
<evidence type="ECO:0000313" key="1">
    <source>
        <dbReference type="EMBL" id="CDX03528.1"/>
    </source>
</evidence>
<name>A0A098B3T4_DESHA</name>
<dbReference type="RefSeq" id="WP_005815779.1">
    <property type="nucleotide sequence ID" value="NZ_CABKQQ010000055.1"/>
</dbReference>
<evidence type="ECO:0000313" key="3">
    <source>
        <dbReference type="Proteomes" id="UP000054623"/>
    </source>
</evidence>
<dbReference type="PATRIC" id="fig|49338.4.peg.3907"/>
<dbReference type="AlphaFoldDB" id="A0A098B3T4"/>
<dbReference type="EMBL" id="LOCK01000001">
    <property type="protein sequence ID" value="KTE93776.1"/>
    <property type="molecule type" value="Genomic_DNA"/>
</dbReference>
<gene>
    <name evidence="2" type="ORF">AT727_02140</name>
    <name evidence="1" type="ORF">DPCES_3642</name>
</gene>
<accession>A0A098B3T4</accession>
<protein>
    <submittedName>
        <fullName evidence="2">Rha family transcriptional regulator</fullName>
    </submittedName>
</protein>
<dbReference type="EMBL" id="LK996017">
    <property type="protein sequence ID" value="CDX03528.1"/>
    <property type="molecule type" value="Genomic_DNA"/>
</dbReference>
<dbReference type="OMA" id="KTFCETH"/>
<sequence length="65" mass="7622">MRLKELTPFGVEVKKRLIDRRMSNSEFCKKYNIPMNRFSEILYGSRPGNKYRDRIAALLGIEEAA</sequence>
<organism evidence="1">
    <name type="scientific">Desulfitobacterium hafniense</name>
    <name type="common">Desulfitobacterium frappieri</name>
    <dbReference type="NCBI Taxonomy" id="49338"/>
    <lineage>
        <taxon>Bacteria</taxon>
        <taxon>Bacillati</taxon>
        <taxon>Bacillota</taxon>
        <taxon>Clostridia</taxon>
        <taxon>Eubacteriales</taxon>
        <taxon>Desulfitobacteriaceae</taxon>
        <taxon>Desulfitobacterium</taxon>
    </lineage>
</organism>
<dbReference type="OrthoDB" id="2736986at2"/>
<proteinExistence type="predicted"/>
<reference evidence="2 3" key="2">
    <citation type="submission" date="2015-12" db="EMBL/GenBank/DDBJ databases">
        <title>Draft Genome Sequence of Desulfitobacterium hafniense Strain DH, a Sulfate-reducing Bacterium Isolated from Paddy Soils.</title>
        <authorList>
            <person name="Bao P."/>
            <person name="Zhang X."/>
            <person name="Li G."/>
        </authorList>
    </citation>
    <scope>NUCLEOTIDE SEQUENCE [LARGE SCALE GENOMIC DNA]</scope>
    <source>
        <strain evidence="2 3">DH</strain>
    </source>
</reference>